<reference evidence="1 2" key="1">
    <citation type="submission" date="2024-04" db="EMBL/GenBank/DDBJ databases">
        <title>Dissimilatory iodate-reducing microorganisms contribute to the enrichment of iodine in groundwater.</title>
        <authorList>
            <person name="Jiang Z."/>
        </authorList>
    </citation>
    <scope>NUCLEOTIDE SEQUENCE [LARGE SCALE GENOMIC DNA]</scope>
    <source>
        <strain evidence="1 2">NCP973</strain>
    </source>
</reference>
<gene>
    <name evidence="1" type="ORF">AADV58_10110</name>
</gene>
<proteinExistence type="predicted"/>
<dbReference type="EMBL" id="CP151406">
    <property type="protein sequence ID" value="WZJ20307.1"/>
    <property type="molecule type" value="Genomic_DNA"/>
</dbReference>
<keyword evidence="2" id="KW-1185">Reference proteome</keyword>
<evidence type="ECO:0000313" key="2">
    <source>
        <dbReference type="Proteomes" id="UP001479520"/>
    </source>
</evidence>
<name>A0ABZ2XDD5_9RHOO</name>
<protein>
    <submittedName>
        <fullName evidence="1">Uncharacterized protein</fullName>
    </submittedName>
</protein>
<sequence>MAVQQQAHRAASRPMRAFSVRIRSSAGPVNYTALVPSTAEALTDALALPGLQPPVAASIKPVGTPASALRLFRAKMALADLVEG</sequence>
<accession>A0ABZ2XDD5</accession>
<dbReference type="RefSeq" id="WP_341743078.1">
    <property type="nucleotide sequence ID" value="NZ_CP151406.1"/>
</dbReference>
<evidence type="ECO:0000313" key="1">
    <source>
        <dbReference type="EMBL" id="WZJ20307.1"/>
    </source>
</evidence>
<organism evidence="1 2">
    <name type="scientific">Azonexus hydrophilus</name>
    <dbReference type="NCBI Taxonomy" id="418702"/>
    <lineage>
        <taxon>Bacteria</taxon>
        <taxon>Pseudomonadati</taxon>
        <taxon>Pseudomonadota</taxon>
        <taxon>Betaproteobacteria</taxon>
        <taxon>Rhodocyclales</taxon>
        <taxon>Azonexaceae</taxon>
        <taxon>Azonexus</taxon>
    </lineage>
</organism>
<dbReference type="Proteomes" id="UP001479520">
    <property type="component" value="Chromosome"/>
</dbReference>